<accession>A0A9X1NNU2</accession>
<dbReference type="AlphaFoldDB" id="A0A9X1NNU2"/>
<name>A0A9X1NNU2_9ACTN</name>
<dbReference type="EMBL" id="JAJOMB010000031">
    <property type="protein sequence ID" value="MCD5316551.1"/>
    <property type="molecule type" value="Genomic_DNA"/>
</dbReference>
<dbReference type="RefSeq" id="WP_231449403.1">
    <property type="nucleotide sequence ID" value="NZ_JAJOMB010000031.1"/>
</dbReference>
<reference evidence="1" key="1">
    <citation type="submission" date="2021-11" db="EMBL/GenBank/DDBJ databases">
        <title>Streptomyces corallinus and Kineosporia corallina sp. nov., two new coral-derived marine actinobacteria.</title>
        <authorList>
            <person name="Buangrab K."/>
            <person name="Sutthacheep M."/>
            <person name="Yeemin T."/>
            <person name="Harunari E."/>
            <person name="Igarashi Y."/>
            <person name="Sripreechasak P."/>
            <person name="Kanchanasin P."/>
            <person name="Tanasupawat S."/>
            <person name="Phongsopitanun W."/>
        </authorList>
    </citation>
    <scope>NUCLEOTIDE SEQUENCE</scope>
    <source>
        <strain evidence="1">JCM 31032</strain>
    </source>
</reference>
<organism evidence="1 2">
    <name type="scientific">Kineosporia babensis</name>
    <dbReference type="NCBI Taxonomy" id="499548"/>
    <lineage>
        <taxon>Bacteria</taxon>
        <taxon>Bacillati</taxon>
        <taxon>Actinomycetota</taxon>
        <taxon>Actinomycetes</taxon>
        <taxon>Kineosporiales</taxon>
        <taxon>Kineosporiaceae</taxon>
        <taxon>Kineosporia</taxon>
    </lineage>
</organism>
<comment type="caution">
    <text evidence="1">The sequence shown here is derived from an EMBL/GenBank/DDBJ whole genome shotgun (WGS) entry which is preliminary data.</text>
</comment>
<dbReference type="Proteomes" id="UP001138997">
    <property type="component" value="Unassembled WGS sequence"/>
</dbReference>
<gene>
    <name evidence="1" type="ORF">LR394_37205</name>
</gene>
<proteinExistence type="predicted"/>
<sequence length="146" mass="16059">MEHQDDADWPARRREAFEAHERARERAEAAEELQAKALVADFVVHVRELGLPPEPLRARAYNGSATFRTGLSGWYLQPNGSLGIGEDGLFYVLITPGGLATWLRGAQIAPSAPPLAVGRGARDGESMSLRELLDRRLAAGLKFRRV</sequence>
<keyword evidence="2" id="KW-1185">Reference proteome</keyword>
<protein>
    <submittedName>
        <fullName evidence="1">Uncharacterized protein</fullName>
    </submittedName>
</protein>
<evidence type="ECO:0000313" key="1">
    <source>
        <dbReference type="EMBL" id="MCD5316551.1"/>
    </source>
</evidence>
<evidence type="ECO:0000313" key="2">
    <source>
        <dbReference type="Proteomes" id="UP001138997"/>
    </source>
</evidence>